<dbReference type="PANTHER" id="PTHR43649">
    <property type="entry name" value="ARABINOSE-BINDING PROTEIN-RELATED"/>
    <property type="match status" value="1"/>
</dbReference>
<gene>
    <name evidence="1" type="primary">txxe 2716-araN</name>
    <name evidence="1" type="ORF">TXXE_17825</name>
</gene>
<keyword evidence="1" id="KW-0762">Sugar transport</keyword>
<dbReference type="SUPFAM" id="SSF53850">
    <property type="entry name" value="Periplasmic binding protein-like II"/>
    <property type="match status" value="1"/>
</dbReference>
<proteinExistence type="predicted"/>
<protein>
    <submittedName>
        <fullName evidence="1">ABC-type sugar transport system, periplasmic component</fullName>
    </submittedName>
</protein>
<dbReference type="EMBL" id="CAJRAY010000091">
    <property type="protein sequence ID" value="CAG5092207.1"/>
    <property type="molecule type" value="Genomic_DNA"/>
</dbReference>
<dbReference type="Gene3D" id="3.40.190.10">
    <property type="entry name" value="Periplasmic binding protein-like II"/>
    <property type="match status" value="1"/>
</dbReference>
<sequence length="439" mass="48818">MTPHGQPRRGGPRRTWPLLALAALLVLASCAEGGMIVSHGARSADQGPDSLVIWLWPGSGYEPFISQYNEEHDDVQVEVVRFDSQDLHANLQTAFAAGYGAPDVVMIDLSYMERFKRFPSYFYNLRELASEPLDGRYLAWNWQQAASPDGSFIYALPASIGPMTMLFRVSLYGQAGLPLDRGELAESLPDWDSFLKSGISLRNRTGKPMIDNIGTLYRAILGQAEVQYFDPETGAFIGDTNPAVREAWGYAVAAKVNGLSAGLQTGSTEWAVGMEQGHFATLLAPAWMLSYVTENSPGAVRQWNMTRLPGGAANWGGWFFAVPRESRHPDKAWELIRWLTDEQRQLELFREQNIFPSLTTLYDYTDIRNKRDGFFMGAPVGQLLSEAALAVRPVYAGAQQPLVEEIMESALQKVENGLLSGDRAWEDAMRQIRTELAAR</sequence>
<name>A0ABN7S6H1_THEXY</name>
<dbReference type="PANTHER" id="PTHR43649:SF32">
    <property type="entry name" value="SUGAR BINDING SECRETED PROTEIN"/>
    <property type="match status" value="1"/>
</dbReference>
<keyword evidence="1" id="KW-0813">Transport</keyword>
<dbReference type="RefSeq" id="WP_213486404.1">
    <property type="nucleotide sequence ID" value="NZ_CAJRAY010000091.1"/>
</dbReference>
<organism evidence="1 2">
    <name type="scientific">Thermobacillus xylanilyticus</name>
    <dbReference type="NCBI Taxonomy" id="76633"/>
    <lineage>
        <taxon>Bacteria</taxon>
        <taxon>Bacillati</taxon>
        <taxon>Bacillota</taxon>
        <taxon>Bacilli</taxon>
        <taxon>Bacillales</taxon>
        <taxon>Paenibacillaceae</taxon>
        <taxon>Thermobacillus</taxon>
    </lineage>
</organism>
<dbReference type="InterPro" id="IPR050490">
    <property type="entry name" value="Bact_solute-bd_prot1"/>
</dbReference>
<keyword evidence="2" id="KW-1185">Reference proteome</keyword>
<accession>A0ABN7S6H1</accession>
<comment type="caution">
    <text evidence="1">The sequence shown here is derived from an EMBL/GenBank/DDBJ whole genome shotgun (WGS) entry which is preliminary data.</text>
</comment>
<dbReference type="InterPro" id="IPR006059">
    <property type="entry name" value="SBP"/>
</dbReference>
<evidence type="ECO:0000313" key="2">
    <source>
        <dbReference type="Proteomes" id="UP000681526"/>
    </source>
</evidence>
<dbReference type="Proteomes" id="UP000681526">
    <property type="component" value="Unassembled WGS sequence"/>
</dbReference>
<evidence type="ECO:0000313" key="1">
    <source>
        <dbReference type="EMBL" id="CAG5092207.1"/>
    </source>
</evidence>
<dbReference type="Pfam" id="PF13416">
    <property type="entry name" value="SBP_bac_8"/>
    <property type="match status" value="1"/>
</dbReference>
<reference evidence="1 2" key="1">
    <citation type="submission" date="2021-04" db="EMBL/GenBank/DDBJ databases">
        <authorList>
            <person name="Rakotoarivonina H."/>
        </authorList>
    </citation>
    <scope>NUCLEOTIDE SEQUENCE [LARGE SCALE GENOMIC DNA]</scope>
    <source>
        <strain evidence="1 2">XE</strain>
    </source>
</reference>